<dbReference type="SMART" id="SM00635">
    <property type="entry name" value="BID_2"/>
    <property type="match status" value="2"/>
</dbReference>
<dbReference type="Pfam" id="PF02368">
    <property type="entry name" value="Big_2"/>
    <property type="match status" value="2"/>
</dbReference>
<dbReference type="Proteomes" id="UP000824049">
    <property type="component" value="Unassembled WGS sequence"/>
</dbReference>
<feature type="signal peptide" evidence="1">
    <location>
        <begin position="1"/>
        <end position="24"/>
    </location>
</feature>
<dbReference type="InterPro" id="IPR003343">
    <property type="entry name" value="Big_2"/>
</dbReference>
<dbReference type="CDD" id="cd00198">
    <property type="entry name" value="vWFA"/>
    <property type="match status" value="1"/>
</dbReference>
<dbReference type="EMBL" id="DXBR01000120">
    <property type="protein sequence ID" value="HIZ40825.1"/>
    <property type="molecule type" value="Genomic_DNA"/>
</dbReference>
<organism evidence="3 4">
    <name type="scientific">Candidatus Anaerobutyricum stercoris</name>
    <dbReference type="NCBI Taxonomy" id="2838457"/>
    <lineage>
        <taxon>Bacteria</taxon>
        <taxon>Bacillati</taxon>
        <taxon>Bacillota</taxon>
        <taxon>Clostridia</taxon>
        <taxon>Lachnospirales</taxon>
        <taxon>Lachnospiraceae</taxon>
        <taxon>Anaerobutyricum</taxon>
    </lineage>
</organism>
<proteinExistence type="predicted"/>
<accession>A0A9D2ENY7</accession>
<feature type="domain" description="VWFA" evidence="2">
    <location>
        <begin position="110"/>
        <end position="303"/>
    </location>
</feature>
<name>A0A9D2ENY7_9FIRM</name>
<evidence type="ECO:0000313" key="3">
    <source>
        <dbReference type="EMBL" id="HIZ40825.1"/>
    </source>
</evidence>
<dbReference type="SUPFAM" id="SSF49373">
    <property type="entry name" value="Invasin/intimin cell-adhesion fragments"/>
    <property type="match status" value="2"/>
</dbReference>
<evidence type="ECO:0000313" key="4">
    <source>
        <dbReference type="Proteomes" id="UP000824049"/>
    </source>
</evidence>
<keyword evidence="1" id="KW-0732">Signal</keyword>
<dbReference type="AlphaFoldDB" id="A0A9D2ENY7"/>
<evidence type="ECO:0000256" key="1">
    <source>
        <dbReference type="SAM" id="SignalP"/>
    </source>
</evidence>
<dbReference type="InterPro" id="IPR036465">
    <property type="entry name" value="vWFA_dom_sf"/>
</dbReference>
<dbReference type="Gene3D" id="3.40.50.410">
    <property type="entry name" value="von Willebrand factor, type A domain"/>
    <property type="match status" value="1"/>
</dbReference>
<dbReference type="InterPro" id="IPR008964">
    <property type="entry name" value="Invasin/intimin_cell_adhesion"/>
</dbReference>
<sequence length="551" mass="60894">MKKRIGALFLAFVLLFVAAVPASAARISISKNSVTLEVGETHQLYVTVDSIVSNAQAWASSDTSVAVVDQKGLVTAKGKGSAVITGMMNGVSVECLVSVVEKTVKTTTRYNVLILDASGSVRGKALKREKEAAKRFCRTVLNADGDNYFALVSLSTQAKIICDFTKQYDQLAKAINGMKAKGGTNMNQAFQQADKLLGGVKGGDKVIKNVVLCSDGLPEDGAKAAKGRYKAKNHKFYKYANAVYKTDVKMKAKNYFIYALGFFHNSEGKDLKFGKKLMRDLASKNRYYIVRKPKDIDRVFRKIANKIRKTTKNEPQPVRKEKTSKSSIRLSQSNITIYVGQKVKLKATVKGKNKKIKWKSSNNKVAKVNKKGKVTGVSPGQVKVTAKVGNKKATCIVNVIIKHPTYSQYFMVNVQKSKYGDKKIDEYGIRLITNEEAVIRKCAVYVRKNLDGSYSRTMACTGDNITYAYFVPYLARKGKIIYEGGKTANINTIYLRRGSDGVWSHNGYYGLVNANLEDAYGNELAVESTGVAGKNTQIFDDLNAMKEWLRQ</sequence>
<dbReference type="SMART" id="SM00327">
    <property type="entry name" value="VWA"/>
    <property type="match status" value="1"/>
</dbReference>
<protein>
    <submittedName>
        <fullName evidence="3">Ig-like domain-containing protein</fullName>
    </submittedName>
</protein>
<dbReference type="Pfam" id="PF13519">
    <property type="entry name" value="VWA_2"/>
    <property type="match status" value="1"/>
</dbReference>
<reference evidence="3" key="1">
    <citation type="journal article" date="2021" name="PeerJ">
        <title>Extensive microbial diversity within the chicken gut microbiome revealed by metagenomics and culture.</title>
        <authorList>
            <person name="Gilroy R."/>
            <person name="Ravi A."/>
            <person name="Getino M."/>
            <person name="Pursley I."/>
            <person name="Horton D.L."/>
            <person name="Alikhan N.F."/>
            <person name="Baker D."/>
            <person name="Gharbi K."/>
            <person name="Hall N."/>
            <person name="Watson M."/>
            <person name="Adriaenssens E.M."/>
            <person name="Foster-Nyarko E."/>
            <person name="Jarju S."/>
            <person name="Secka A."/>
            <person name="Antonio M."/>
            <person name="Oren A."/>
            <person name="Chaudhuri R.R."/>
            <person name="La Ragione R."/>
            <person name="Hildebrand F."/>
            <person name="Pallen M.J."/>
        </authorList>
    </citation>
    <scope>NUCLEOTIDE SEQUENCE</scope>
    <source>
        <strain evidence="3">CHK179-28034</strain>
    </source>
</reference>
<dbReference type="Gene3D" id="2.60.40.1080">
    <property type="match status" value="2"/>
</dbReference>
<dbReference type="PROSITE" id="PS50234">
    <property type="entry name" value="VWFA"/>
    <property type="match status" value="1"/>
</dbReference>
<feature type="chain" id="PRO_5038592324" evidence="1">
    <location>
        <begin position="25"/>
        <end position="551"/>
    </location>
</feature>
<dbReference type="InterPro" id="IPR002035">
    <property type="entry name" value="VWF_A"/>
</dbReference>
<dbReference type="SUPFAM" id="SSF53300">
    <property type="entry name" value="vWA-like"/>
    <property type="match status" value="1"/>
</dbReference>
<comment type="caution">
    <text evidence="3">The sequence shown here is derived from an EMBL/GenBank/DDBJ whole genome shotgun (WGS) entry which is preliminary data.</text>
</comment>
<reference evidence="3" key="2">
    <citation type="submission" date="2021-04" db="EMBL/GenBank/DDBJ databases">
        <authorList>
            <person name="Gilroy R."/>
        </authorList>
    </citation>
    <scope>NUCLEOTIDE SEQUENCE</scope>
    <source>
        <strain evidence="3">CHK179-28034</strain>
    </source>
</reference>
<evidence type="ECO:0000259" key="2">
    <source>
        <dbReference type="PROSITE" id="PS50234"/>
    </source>
</evidence>
<gene>
    <name evidence="3" type="ORF">H9968_13085</name>
</gene>